<dbReference type="PANTHER" id="PTHR10169:SF38">
    <property type="entry name" value="DNA TOPOISOMERASE 2"/>
    <property type="match status" value="1"/>
</dbReference>
<organism evidence="12">
    <name type="scientific">Moumouvirus sp. 'Monve'</name>
    <dbReference type="NCBI Taxonomy" id="1128131"/>
    <lineage>
        <taxon>Viruses</taxon>
        <taxon>Varidnaviria</taxon>
        <taxon>Bamfordvirae</taxon>
        <taxon>Nucleocytoviricota</taxon>
        <taxon>Megaviricetes</taxon>
        <taxon>Imitervirales</taxon>
        <taxon>Mimiviridae</taxon>
        <taxon>Megamimivirinae</taxon>
        <taxon>Moumouvirus</taxon>
    </lineage>
</organism>
<dbReference type="GO" id="GO:0000819">
    <property type="term" value="P:sister chromatid segregation"/>
    <property type="evidence" value="ECO:0007669"/>
    <property type="project" value="TreeGrafter"/>
</dbReference>
<dbReference type="GO" id="GO:0003677">
    <property type="term" value="F:DNA binding"/>
    <property type="evidence" value="ECO:0007669"/>
    <property type="project" value="UniProtKB-UniRule"/>
</dbReference>
<dbReference type="EC" id="5.6.2.2" evidence="3"/>
<evidence type="ECO:0000256" key="1">
    <source>
        <dbReference type="ARBA" id="ARBA00000185"/>
    </source>
</evidence>
<evidence type="ECO:0000256" key="8">
    <source>
        <dbReference type="ARBA" id="ARBA00023235"/>
    </source>
</evidence>
<evidence type="ECO:0000256" key="7">
    <source>
        <dbReference type="ARBA" id="ARBA00023125"/>
    </source>
</evidence>
<reference evidence="12" key="1">
    <citation type="submission" date="2011-10" db="EMBL/GenBank/DDBJ databases">
        <title>Provirophages and transpovirons: unique mobilome of giant viruses.</title>
        <authorList>
            <person name="Desnues C."/>
            <person name="LaScola B."/>
            <person name="Yutin N."/>
            <person name="Fournous G."/>
            <person name="Koonin E."/>
            <person name="Raoult D."/>
        </authorList>
    </citation>
    <scope>NUCLEOTIDE SEQUENCE</scope>
    <source>
        <strain evidence="12">Mv13-mv</strain>
    </source>
</reference>
<dbReference type="Pfam" id="PF00521">
    <property type="entry name" value="DNA_topoisoIV"/>
    <property type="match status" value="1"/>
</dbReference>
<dbReference type="GO" id="GO:0005524">
    <property type="term" value="F:ATP binding"/>
    <property type="evidence" value="ECO:0007669"/>
    <property type="project" value="UniProtKB-KW"/>
</dbReference>
<evidence type="ECO:0000256" key="9">
    <source>
        <dbReference type="PROSITE-ProRule" id="PRU01384"/>
    </source>
</evidence>
<keyword evidence="5" id="KW-0067">ATP-binding</keyword>
<evidence type="ECO:0000313" key="12">
    <source>
        <dbReference type="EMBL" id="AEX62907.1"/>
    </source>
</evidence>
<evidence type="ECO:0000256" key="5">
    <source>
        <dbReference type="ARBA" id="ARBA00022840"/>
    </source>
</evidence>
<keyword evidence="7 9" id="KW-0238">DNA-binding</keyword>
<keyword evidence="8 12" id="KW-0413">Isomerase</keyword>
<proteinExistence type="predicted"/>
<comment type="caution">
    <text evidence="9">Lacks conserved residue(s) required for the propagation of feature annotation.</text>
</comment>
<evidence type="ECO:0000259" key="11">
    <source>
        <dbReference type="PROSITE" id="PS52040"/>
    </source>
</evidence>
<dbReference type="GO" id="GO:0006265">
    <property type="term" value="P:DNA topological change"/>
    <property type="evidence" value="ECO:0007669"/>
    <property type="project" value="InterPro"/>
</dbReference>
<evidence type="ECO:0000256" key="4">
    <source>
        <dbReference type="ARBA" id="ARBA00022741"/>
    </source>
</evidence>
<keyword evidence="4" id="KW-0547">Nucleotide-binding</keyword>
<feature type="domain" description="Topo IIA-type catalytic" evidence="11">
    <location>
        <begin position="1"/>
        <end position="146"/>
    </location>
</feature>
<protein>
    <recommendedName>
        <fullName evidence="3">DNA topoisomerase (ATP-hydrolyzing)</fullName>
        <ecNumber evidence="3">5.6.2.2</ecNumber>
    </recommendedName>
</protein>
<keyword evidence="10" id="KW-0175">Coiled coil</keyword>
<evidence type="ECO:0000256" key="2">
    <source>
        <dbReference type="ARBA" id="ARBA00001946"/>
    </source>
</evidence>
<keyword evidence="6" id="KW-0799">Topoisomerase</keyword>
<feature type="coiled-coil region" evidence="10">
    <location>
        <begin position="109"/>
        <end position="136"/>
    </location>
</feature>
<evidence type="ECO:0000256" key="3">
    <source>
        <dbReference type="ARBA" id="ARBA00012895"/>
    </source>
</evidence>
<dbReference type="PROSITE" id="PS52040">
    <property type="entry name" value="TOPO_IIA"/>
    <property type="match status" value="1"/>
</dbReference>
<dbReference type="Gene3D" id="1.10.268.10">
    <property type="entry name" value="Topoisomerase, domain 3"/>
    <property type="match status" value="1"/>
</dbReference>
<dbReference type="EMBL" id="JN885998">
    <property type="protein sequence ID" value="AEX62907.1"/>
    <property type="molecule type" value="Genomic_DNA"/>
</dbReference>
<dbReference type="SUPFAM" id="SSF56719">
    <property type="entry name" value="Type II DNA topoisomerase"/>
    <property type="match status" value="1"/>
</dbReference>
<comment type="cofactor">
    <cofactor evidence="2">
        <name>Mg(2+)</name>
        <dbReference type="ChEBI" id="CHEBI:18420"/>
    </cofactor>
</comment>
<sequence>MHLFNEHGKIKKYNSYTEILNNFIQIRLDLYQKRKDHLLGKWKKEMDMLKWKVKFIEYVIDGTIIIFKNGKSKKKEEIMNKLEELKFPKFITGVEKNPSYTYITSTGLFNLTLEEVEKLKKQLADKKEEIATLEAKTPKDIWIEELDLFIEAYDKWEAETDADYEALLNNRVKPKSRKAKNSTSVEK</sequence>
<dbReference type="InterPro" id="IPR050634">
    <property type="entry name" value="DNA_Topoisomerase_II"/>
</dbReference>
<dbReference type="InterPro" id="IPR002205">
    <property type="entry name" value="Topo_IIA_dom_A"/>
</dbReference>
<dbReference type="InterPro" id="IPR013760">
    <property type="entry name" value="Topo_IIA-like_dom_sf"/>
</dbReference>
<dbReference type="InterPro" id="IPR013757">
    <property type="entry name" value="Topo_IIA_A_a_sf"/>
</dbReference>
<comment type="catalytic activity">
    <reaction evidence="1">
        <text>ATP-dependent breakage, passage and rejoining of double-stranded DNA.</text>
        <dbReference type="EC" id="5.6.2.2"/>
    </reaction>
</comment>
<evidence type="ECO:0000256" key="10">
    <source>
        <dbReference type="SAM" id="Coils"/>
    </source>
</evidence>
<dbReference type="GO" id="GO:0003918">
    <property type="term" value="F:DNA topoisomerase type II (double strand cut, ATP-hydrolyzing) activity"/>
    <property type="evidence" value="ECO:0007669"/>
    <property type="project" value="UniProtKB-EC"/>
</dbReference>
<gene>
    <name evidence="12" type="ORF">mv_R702</name>
</gene>
<name>H2EET4_9VIRU</name>
<dbReference type="PANTHER" id="PTHR10169">
    <property type="entry name" value="DNA TOPOISOMERASE/GYRASE"/>
    <property type="match status" value="1"/>
</dbReference>
<accession>H2EET4</accession>
<evidence type="ECO:0000256" key="6">
    <source>
        <dbReference type="ARBA" id="ARBA00023029"/>
    </source>
</evidence>